<evidence type="ECO:0000313" key="1">
    <source>
        <dbReference type="EMBL" id="OJJ30424.1"/>
    </source>
</evidence>
<dbReference type="RefSeq" id="XP_040684101.1">
    <property type="nucleotide sequence ID" value="XM_040832196.1"/>
</dbReference>
<accession>A0A1L9R680</accession>
<dbReference type="Proteomes" id="UP000184383">
    <property type="component" value="Unassembled WGS sequence"/>
</dbReference>
<dbReference type="EMBL" id="KV878217">
    <property type="protein sequence ID" value="OJJ30424.1"/>
    <property type="molecule type" value="Genomic_DNA"/>
</dbReference>
<dbReference type="GeneID" id="63748044"/>
<evidence type="ECO:0000313" key="2">
    <source>
        <dbReference type="Proteomes" id="UP000184383"/>
    </source>
</evidence>
<reference evidence="2" key="1">
    <citation type="journal article" date="2017" name="Genome Biol.">
        <title>Comparative genomics reveals high biological diversity and specific adaptations in the industrially and medically important fungal genus Aspergillus.</title>
        <authorList>
            <person name="de Vries R.P."/>
            <person name="Riley R."/>
            <person name="Wiebenga A."/>
            <person name="Aguilar-Osorio G."/>
            <person name="Amillis S."/>
            <person name="Uchima C.A."/>
            <person name="Anderluh G."/>
            <person name="Asadollahi M."/>
            <person name="Askin M."/>
            <person name="Barry K."/>
            <person name="Battaglia E."/>
            <person name="Bayram O."/>
            <person name="Benocci T."/>
            <person name="Braus-Stromeyer S.A."/>
            <person name="Caldana C."/>
            <person name="Canovas D."/>
            <person name="Cerqueira G.C."/>
            <person name="Chen F."/>
            <person name="Chen W."/>
            <person name="Choi C."/>
            <person name="Clum A."/>
            <person name="Dos Santos R.A."/>
            <person name="Damasio A.R."/>
            <person name="Diallinas G."/>
            <person name="Emri T."/>
            <person name="Fekete E."/>
            <person name="Flipphi M."/>
            <person name="Freyberg S."/>
            <person name="Gallo A."/>
            <person name="Gournas C."/>
            <person name="Habgood R."/>
            <person name="Hainaut M."/>
            <person name="Harispe M.L."/>
            <person name="Henrissat B."/>
            <person name="Hilden K.S."/>
            <person name="Hope R."/>
            <person name="Hossain A."/>
            <person name="Karabika E."/>
            <person name="Karaffa L."/>
            <person name="Karanyi Z."/>
            <person name="Krasevec N."/>
            <person name="Kuo A."/>
            <person name="Kusch H."/>
            <person name="LaButti K."/>
            <person name="Lagendijk E.L."/>
            <person name="Lapidus A."/>
            <person name="Levasseur A."/>
            <person name="Lindquist E."/>
            <person name="Lipzen A."/>
            <person name="Logrieco A.F."/>
            <person name="MacCabe A."/>
            <person name="Maekelae M.R."/>
            <person name="Malavazi I."/>
            <person name="Melin P."/>
            <person name="Meyer V."/>
            <person name="Mielnichuk N."/>
            <person name="Miskei M."/>
            <person name="Molnar A.P."/>
            <person name="Mule G."/>
            <person name="Ngan C.Y."/>
            <person name="Orejas M."/>
            <person name="Orosz E."/>
            <person name="Ouedraogo J.P."/>
            <person name="Overkamp K.M."/>
            <person name="Park H.-S."/>
            <person name="Perrone G."/>
            <person name="Piumi F."/>
            <person name="Punt P.J."/>
            <person name="Ram A.F."/>
            <person name="Ramon A."/>
            <person name="Rauscher S."/>
            <person name="Record E."/>
            <person name="Riano-Pachon D.M."/>
            <person name="Robert V."/>
            <person name="Roehrig J."/>
            <person name="Ruller R."/>
            <person name="Salamov A."/>
            <person name="Salih N.S."/>
            <person name="Samson R.A."/>
            <person name="Sandor E."/>
            <person name="Sanguinetti M."/>
            <person name="Schuetze T."/>
            <person name="Sepcic K."/>
            <person name="Shelest E."/>
            <person name="Sherlock G."/>
            <person name="Sophianopoulou V."/>
            <person name="Squina F.M."/>
            <person name="Sun H."/>
            <person name="Susca A."/>
            <person name="Todd R.B."/>
            <person name="Tsang A."/>
            <person name="Unkles S.E."/>
            <person name="van de Wiele N."/>
            <person name="van Rossen-Uffink D."/>
            <person name="Oliveira J.V."/>
            <person name="Vesth T.C."/>
            <person name="Visser J."/>
            <person name="Yu J.-H."/>
            <person name="Zhou M."/>
            <person name="Andersen M.R."/>
            <person name="Archer D.B."/>
            <person name="Baker S.E."/>
            <person name="Benoit I."/>
            <person name="Brakhage A.A."/>
            <person name="Braus G.H."/>
            <person name="Fischer R."/>
            <person name="Frisvad J.C."/>
            <person name="Goldman G.H."/>
            <person name="Houbraken J."/>
            <person name="Oakley B."/>
            <person name="Pocsi I."/>
            <person name="Scazzocchio C."/>
            <person name="Seiboth B."/>
            <person name="vanKuyk P.A."/>
            <person name="Wortman J."/>
            <person name="Dyer P.S."/>
            <person name="Grigoriev I.V."/>
        </authorList>
    </citation>
    <scope>NUCLEOTIDE SEQUENCE [LARGE SCALE GENOMIC DNA]</scope>
    <source>
        <strain evidence="2">DTO 134E9</strain>
    </source>
</reference>
<protein>
    <submittedName>
        <fullName evidence="1">Uncharacterized protein</fullName>
    </submittedName>
</protein>
<gene>
    <name evidence="1" type="ORF">ASPWEDRAFT_187819</name>
</gene>
<proteinExistence type="predicted"/>
<dbReference type="VEuPathDB" id="FungiDB:ASPWEDRAFT_187819"/>
<name>A0A1L9R680_ASPWE</name>
<dbReference type="AlphaFoldDB" id="A0A1L9R680"/>
<organism evidence="1 2">
    <name type="scientific">Aspergillus wentii DTO 134E9</name>
    <dbReference type="NCBI Taxonomy" id="1073089"/>
    <lineage>
        <taxon>Eukaryota</taxon>
        <taxon>Fungi</taxon>
        <taxon>Dikarya</taxon>
        <taxon>Ascomycota</taxon>
        <taxon>Pezizomycotina</taxon>
        <taxon>Eurotiomycetes</taxon>
        <taxon>Eurotiomycetidae</taxon>
        <taxon>Eurotiales</taxon>
        <taxon>Aspergillaceae</taxon>
        <taxon>Aspergillus</taxon>
        <taxon>Aspergillus subgen. Cremei</taxon>
    </lineage>
</organism>
<sequence length="155" mass="17579">MKSSEIQQFEQAAKDAVEALNKNVFITTKQKMDSLASSPDCHKKSTWDNQLGVNQRTLHESAWDTYEQLRSFYTNRLIILSGFEQHEAATVCSFASTAVKRLVQNSESTLQVALDNVDSWAGNPQDEIAKWVDDVQKLAAQTLDKIHQDLEVYKE</sequence>
<keyword evidence="2" id="KW-1185">Reference proteome</keyword>